<keyword evidence="7" id="KW-0325">Glycoprotein</keyword>
<evidence type="ECO:0000256" key="2">
    <source>
        <dbReference type="ARBA" id="ARBA00022692"/>
    </source>
</evidence>
<feature type="domain" description="Bulb-type lectin" evidence="8">
    <location>
        <begin position="81"/>
        <end position="136"/>
    </location>
</feature>
<proteinExistence type="predicted"/>
<dbReference type="EMBL" id="JABFOF010000009">
    <property type="protein sequence ID" value="KAG2381213.1"/>
    <property type="molecule type" value="Genomic_DNA"/>
</dbReference>
<dbReference type="InterPro" id="IPR036426">
    <property type="entry name" value="Bulb-type_lectin_dom_sf"/>
</dbReference>
<accession>A0A8T0JTZ9</accession>
<dbReference type="InterPro" id="IPR001480">
    <property type="entry name" value="Bulb-type_lectin_dom"/>
</dbReference>
<evidence type="ECO:0000313" key="9">
    <source>
        <dbReference type="EMBL" id="KAG2381213.1"/>
    </source>
</evidence>
<dbReference type="Proteomes" id="UP000743370">
    <property type="component" value="Unassembled WGS sequence"/>
</dbReference>
<dbReference type="InterPro" id="IPR036412">
    <property type="entry name" value="HAD-like_sf"/>
</dbReference>
<evidence type="ECO:0000256" key="4">
    <source>
        <dbReference type="ARBA" id="ARBA00022989"/>
    </source>
</evidence>
<keyword evidence="6" id="KW-1015">Disulfide bond</keyword>
<name>A0A8T0JTZ9_PHAAN</name>
<organism evidence="9 10">
    <name type="scientific">Phaseolus angularis</name>
    <name type="common">Azuki bean</name>
    <name type="synonym">Vigna angularis</name>
    <dbReference type="NCBI Taxonomy" id="3914"/>
    <lineage>
        <taxon>Eukaryota</taxon>
        <taxon>Viridiplantae</taxon>
        <taxon>Streptophyta</taxon>
        <taxon>Embryophyta</taxon>
        <taxon>Tracheophyta</taxon>
        <taxon>Spermatophyta</taxon>
        <taxon>Magnoliopsida</taxon>
        <taxon>eudicotyledons</taxon>
        <taxon>Gunneridae</taxon>
        <taxon>Pentapetalae</taxon>
        <taxon>rosids</taxon>
        <taxon>fabids</taxon>
        <taxon>Fabales</taxon>
        <taxon>Fabaceae</taxon>
        <taxon>Papilionoideae</taxon>
        <taxon>50 kb inversion clade</taxon>
        <taxon>NPAAA clade</taxon>
        <taxon>indigoferoid/millettioid clade</taxon>
        <taxon>Phaseoleae</taxon>
        <taxon>Vigna</taxon>
    </lineage>
</organism>
<reference evidence="9 10" key="1">
    <citation type="submission" date="2020-05" db="EMBL/GenBank/DDBJ databases">
        <title>Vigna angularis (adzuki bean) Var. LongXiaoDou No. 4 denovo assembly.</title>
        <authorList>
            <person name="Xiang H."/>
        </authorList>
    </citation>
    <scope>NUCLEOTIDE SEQUENCE [LARGE SCALE GENOMIC DNA]</scope>
    <source>
        <tissue evidence="9">Leaf</tissue>
    </source>
</reference>
<evidence type="ECO:0000256" key="7">
    <source>
        <dbReference type="ARBA" id="ARBA00023180"/>
    </source>
</evidence>
<evidence type="ECO:0000313" key="10">
    <source>
        <dbReference type="Proteomes" id="UP000743370"/>
    </source>
</evidence>
<evidence type="ECO:0000256" key="5">
    <source>
        <dbReference type="ARBA" id="ARBA00023136"/>
    </source>
</evidence>
<dbReference type="PANTHER" id="PTHR47974:SF3">
    <property type="entry name" value="RECEPTOR-LIKE SERINE_THREONINE-PROTEIN KINASE"/>
    <property type="match status" value="1"/>
</dbReference>
<dbReference type="Pfam" id="PF01453">
    <property type="entry name" value="B_lectin"/>
    <property type="match status" value="1"/>
</dbReference>
<protein>
    <submittedName>
        <fullName evidence="9">Phospholipid-transporting ATPase</fullName>
    </submittedName>
</protein>
<dbReference type="Gene3D" id="2.90.10.10">
    <property type="entry name" value="Bulb-type lectin domain"/>
    <property type="match status" value="1"/>
</dbReference>
<comment type="subcellular location">
    <subcellularLocation>
        <location evidence="1">Membrane</location>
        <topology evidence="1">Single-pass membrane protein</topology>
    </subcellularLocation>
</comment>
<dbReference type="SUPFAM" id="SSF51110">
    <property type="entry name" value="alpha-D-mannose-specific plant lectins"/>
    <property type="match status" value="1"/>
</dbReference>
<dbReference type="GO" id="GO:0016020">
    <property type="term" value="C:membrane"/>
    <property type="evidence" value="ECO:0007669"/>
    <property type="project" value="UniProtKB-SubCell"/>
</dbReference>
<dbReference type="SUPFAM" id="SSF56784">
    <property type="entry name" value="HAD-like"/>
    <property type="match status" value="1"/>
</dbReference>
<keyword evidence="5" id="KW-0472">Membrane</keyword>
<gene>
    <name evidence="9" type="ORF">HKW66_Vig0255300</name>
</gene>
<evidence type="ECO:0000256" key="3">
    <source>
        <dbReference type="ARBA" id="ARBA00022729"/>
    </source>
</evidence>
<dbReference type="AlphaFoldDB" id="A0A8T0JTZ9"/>
<keyword evidence="2" id="KW-0812">Transmembrane</keyword>
<keyword evidence="4" id="KW-1133">Transmembrane helix</keyword>
<dbReference type="PANTHER" id="PTHR47974">
    <property type="entry name" value="OS07G0415500 PROTEIN"/>
    <property type="match status" value="1"/>
</dbReference>
<evidence type="ECO:0000256" key="6">
    <source>
        <dbReference type="ARBA" id="ARBA00023157"/>
    </source>
</evidence>
<evidence type="ECO:0000256" key="1">
    <source>
        <dbReference type="ARBA" id="ARBA00004167"/>
    </source>
</evidence>
<evidence type="ECO:0000259" key="8">
    <source>
        <dbReference type="Pfam" id="PF01453"/>
    </source>
</evidence>
<comment type="caution">
    <text evidence="9">The sequence shown here is derived from an EMBL/GenBank/DDBJ whole genome shotgun (WGS) entry which is preliminary data.</text>
</comment>
<sequence length="222" mass="25176">MYEDTSTSLTDRAAKLHQMGALIECNLKLLGPTGIEDELLEGAPEVTESVWQAEVKVWVLTGYKQETEWRYAADNYKWHCRVWSTGTATSSRQVRLHLYDTGNLVLLEDSSDSAVLWQSFDFPTNTLLPNQPLSGSTNLVSSRSRSNHSSGFYRLFFDFENVLRLMYQGPRVSSVFWPYAWLQSNNFGNGNGRSTFNDSRIAVLDELGGVLSSDNYTYRTID</sequence>
<keyword evidence="3" id="KW-0732">Signal</keyword>